<dbReference type="AlphaFoldDB" id="W1PL02"/>
<name>W1PL02_AMBTC</name>
<evidence type="ECO:0000259" key="5">
    <source>
        <dbReference type="PROSITE" id="PS50888"/>
    </source>
</evidence>
<dbReference type="InterPro" id="IPR045239">
    <property type="entry name" value="bHLH95_bHLH"/>
</dbReference>
<sequence length="262" mass="28666">MANELEPAPNNETLFWDFPSHPPSPKPLQLYQGQPIWPLSNSDNSSSEPGFAMASAKGTMASNSNSPTSSKRAMVQNHGEEANPKRKKKKKGKQSEEEEGEEREDPSSSVPAPPRSGSNSKATESDHEIHIWTERERRKKMRTMFSNLHSLLPQLPAKADKSTIVDEAVNYIKSLQKSLQALQKQKTEKGRAVGSNECELGAPRFESRESFLADQGSSRSCVGSVIQQPPVAFSPFSPSSCFQTWSSPNVVVGGGLRSGLGR</sequence>
<keyword evidence="3" id="KW-0175">Coiled coil</keyword>
<protein>
    <recommendedName>
        <fullName evidence="5">BHLH domain-containing protein</fullName>
    </recommendedName>
</protein>
<evidence type="ECO:0000256" key="3">
    <source>
        <dbReference type="SAM" id="Coils"/>
    </source>
</evidence>
<dbReference type="STRING" id="13333.W1PL02"/>
<keyword evidence="2" id="KW-0804">Transcription</keyword>
<dbReference type="eggNOG" id="ENOG502QSD0">
    <property type="taxonomic scope" value="Eukaryota"/>
</dbReference>
<feature type="compositionally biased region" description="Polar residues" evidence="4">
    <location>
        <begin position="60"/>
        <end position="71"/>
    </location>
</feature>
<evidence type="ECO:0000256" key="2">
    <source>
        <dbReference type="ARBA" id="ARBA00023163"/>
    </source>
</evidence>
<dbReference type="Pfam" id="PF00010">
    <property type="entry name" value="HLH"/>
    <property type="match status" value="1"/>
</dbReference>
<dbReference type="SMART" id="SM00353">
    <property type="entry name" value="HLH"/>
    <property type="match status" value="1"/>
</dbReference>
<dbReference type="InterPro" id="IPR044278">
    <property type="entry name" value="BHLH95-like"/>
</dbReference>
<accession>W1PL02</accession>
<evidence type="ECO:0000313" key="7">
    <source>
        <dbReference type="Proteomes" id="UP000017836"/>
    </source>
</evidence>
<dbReference type="PROSITE" id="PS50888">
    <property type="entry name" value="BHLH"/>
    <property type="match status" value="1"/>
</dbReference>
<dbReference type="Gramene" id="ERN08698">
    <property type="protein sequence ID" value="ERN08698"/>
    <property type="gene ID" value="AMTR_s00017p00226990"/>
</dbReference>
<proteinExistence type="predicted"/>
<organism evidence="6 7">
    <name type="scientific">Amborella trichopoda</name>
    <dbReference type="NCBI Taxonomy" id="13333"/>
    <lineage>
        <taxon>Eukaryota</taxon>
        <taxon>Viridiplantae</taxon>
        <taxon>Streptophyta</taxon>
        <taxon>Embryophyta</taxon>
        <taxon>Tracheophyta</taxon>
        <taxon>Spermatophyta</taxon>
        <taxon>Magnoliopsida</taxon>
        <taxon>Amborellales</taxon>
        <taxon>Amborellaceae</taxon>
        <taxon>Amborella</taxon>
    </lineage>
</organism>
<dbReference type="PANTHER" id="PTHR46772:SF8">
    <property type="entry name" value="TRANSCRIPTION FACTOR BHLH95"/>
    <property type="match status" value="1"/>
</dbReference>
<gene>
    <name evidence="6" type="ORF">AMTR_s00017p00226990</name>
</gene>
<evidence type="ECO:0000256" key="4">
    <source>
        <dbReference type="SAM" id="MobiDB-lite"/>
    </source>
</evidence>
<keyword evidence="7" id="KW-1185">Reference proteome</keyword>
<feature type="coiled-coil region" evidence="3">
    <location>
        <begin position="165"/>
        <end position="192"/>
    </location>
</feature>
<dbReference type="GO" id="GO:0003700">
    <property type="term" value="F:DNA-binding transcription factor activity"/>
    <property type="evidence" value="ECO:0007669"/>
    <property type="project" value="InterPro"/>
</dbReference>
<dbReference type="GO" id="GO:0046983">
    <property type="term" value="F:protein dimerization activity"/>
    <property type="evidence" value="ECO:0007669"/>
    <property type="project" value="InterPro"/>
</dbReference>
<dbReference type="Proteomes" id="UP000017836">
    <property type="component" value="Unassembled WGS sequence"/>
</dbReference>
<feature type="compositionally biased region" description="Polar residues" evidence="4">
    <location>
        <begin position="39"/>
        <end position="48"/>
    </location>
</feature>
<dbReference type="InterPro" id="IPR011598">
    <property type="entry name" value="bHLH_dom"/>
</dbReference>
<keyword evidence="1" id="KW-0805">Transcription regulation</keyword>
<dbReference type="CDD" id="cd11393">
    <property type="entry name" value="bHLH_AtbHLH_like"/>
    <property type="match status" value="1"/>
</dbReference>
<dbReference type="HOGENOM" id="CLU_1062980_0_0_1"/>
<dbReference type="Gene3D" id="4.10.280.10">
    <property type="entry name" value="Helix-loop-helix DNA-binding domain"/>
    <property type="match status" value="1"/>
</dbReference>
<feature type="domain" description="BHLH" evidence="5">
    <location>
        <begin position="125"/>
        <end position="175"/>
    </location>
</feature>
<evidence type="ECO:0000256" key="1">
    <source>
        <dbReference type="ARBA" id="ARBA00023015"/>
    </source>
</evidence>
<dbReference type="PANTHER" id="PTHR46772">
    <property type="entry name" value="BHLH DOMAIN-CONTAINING PROTEIN"/>
    <property type="match status" value="1"/>
</dbReference>
<dbReference type="SUPFAM" id="SSF47459">
    <property type="entry name" value="HLH, helix-loop-helix DNA-binding domain"/>
    <property type="match status" value="1"/>
</dbReference>
<dbReference type="InterPro" id="IPR036638">
    <property type="entry name" value="HLH_DNA-bd_sf"/>
</dbReference>
<dbReference type="GO" id="GO:0009960">
    <property type="term" value="P:endosperm development"/>
    <property type="evidence" value="ECO:0007669"/>
    <property type="project" value="InterPro"/>
</dbReference>
<dbReference type="EMBL" id="KI393256">
    <property type="protein sequence ID" value="ERN08698.1"/>
    <property type="molecule type" value="Genomic_DNA"/>
</dbReference>
<feature type="compositionally biased region" description="Basic and acidic residues" evidence="4">
    <location>
        <begin position="123"/>
        <end position="135"/>
    </location>
</feature>
<reference evidence="7" key="1">
    <citation type="journal article" date="2013" name="Science">
        <title>The Amborella genome and the evolution of flowering plants.</title>
        <authorList>
            <consortium name="Amborella Genome Project"/>
        </authorList>
    </citation>
    <scope>NUCLEOTIDE SEQUENCE [LARGE SCALE GENOMIC DNA]</scope>
</reference>
<evidence type="ECO:0000313" key="6">
    <source>
        <dbReference type="EMBL" id="ERN08698.1"/>
    </source>
</evidence>
<feature type="region of interest" description="Disordered" evidence="4">
    <location>
        <begin position="1"/>
        <end position="135"/>
    </location>
</feature>